<protein>
    <submittedName>
        <fullName evidence="1">Uncharacterized protein</fullName>
    </submittedName>
</protein>
<reference evidence="1" key="1">
    <citation type="submission" date="2019-04" db="EMBL/GenBank/DDBJ databases">
        <title>Evolution of Biomass-Degrading Anaerobic Consortia Revealed by Metagenomics.</title>
        <authorList>
            <person name="Peng X."/>
        </authorList>
    </citation>
    <scope>NUCLEOTIDE SEQUENCE</scope>
    <source>
        <strain evidence="1">SIG12</strain>
    </source>
</reference>
<organism evidence="1 2">
    <name type="scientific">Methanobrevibacter millerae</name>
    <dbReference type="NCBI Taxonomy" id="230361"/>
    <lineage>
        <taxon>Archaea</taxon>
        <taxon>Methanobacteriati</taxon>
        <taxon>Methanobacteriota</taxon>
        <taxon>Methanomada group</taxon>
        <taxon>Methanobacteria</taxon>
        <taxon>Methanobacteriales</taxon>
        <taxon>Methanobacteriaceae</taxon>
        <taxon>Methanobrevibacter</taxon>
    </lineage>
</organism>
<dbReference type="AlphaFoldDB" id="A0A8T3VN51"/>
<accession>A0A8T3VN51</accession>
<proteinExistence type="predicted"/>
<gene>
    <name evidence="1" type="ORF">E7Z73_10225</name>
</gene>
<evidence type="ECO:0000313" key="1">
    <source>
        <dbReference type="EMBL" id="MBE6506090.1"/>
    </source>
</evidence>
<evidence type="ECO:0000313" key="2">
    <source>
        <dbReference type="Proteomes" id="UP000762703"/>
    </source>
</evidence>
<name>A0A8T3VN51_9EURY</name>
<dbReference type="Proteomes" id="UP000762703">
    <property type="component" value="Unassembled WGS sequence"/>
</dbReference>
<dbReference type="RefSeq" id="WP_303737738.1">
    <property type="nucleotide sequence ID" value="NZ_SUTE01000087.1"/>
</dbReference>
<dbReference type="EMBL" id="SUTE01000087">
    <property type="protein sequence ID" value="MBE6506090.1"/>
    <property type="molecule type" value="Genomic_DNA"/>
</dbReference>
<sequence length="38" mass="4562">MHLTEFTTTGLKQVNIEFKLYAIGHNLKRLYNKINRKK</sequence>
<comment type="caution">
    <text evidence="1">The sequence shown here is derived from an EMBL/GenBank/DDBJ whole genome shotgun (WGS) entry which is preliminary data.</text>
</comment>